<dbReference type="GO" id="GO:0008081">
    <property type="term" value="F:phosphoric diester hydrolase activity"/>
    <property type="evidence" value="ECO:0007669"/>
    <property type="project" value="InterPro"/>
</dbReference>
<dbReference type="GO" id="GO:0006629">
    <property type="term" value="P:lipid metabolic process"/>
    <property type="evidence" value="ECO:0007669"/>
    <property type="project" value="InterPro"/>
</dbReference>
<proteinExistence type="predicted"/>
<dbReference type="PANTHER" id="PTHR46211">
    <property type="entry name" value="GLYCEROPHOSPHORYL DIESTER PHOSPHODIESTERASE"/>
    <property type="match status" value="1"/>
</dbReference>
<dbReference type="RefSeq" id="WP_074712559.1">
    <property type="nucleotide sequence ID" value="NZ_FNTV01000001.1"/>
</dbReference>
<dbReference type="SUPFAM" id="SSF51695">
    <property type="entry name" value="PLC-like phosphodiesterases"/>
    <property type="match status" value="1"/>
</dbReference>
<evidence type="ECO:0000313" key="2">
    <source>
        <dbReference type="EMBL" id="SEE96739.1"/>
    </source>
</evidence>
<feature type="domain" description="GP-PDE" evidence="1">
    <location>
        <begin position="3"/>
        <end position="283"/>
    </location>
</feature>
<dbReference type="AlphaFoldDB" id="A0A1H5N547"/>
<dbReference type="EMBL" id="FNTV01000001">
    <property type="protein sequence ID" value="SEE96739.1"/>
    <property type="molecule type" value="Genomic_DNA"/>
</dbReference>
<dbReference type="Pfam" id="PF03009">
    <property type="entry name" value="GDPD"/>
    <property type="match status" value="1"/>
</dbReference>
<name>A0A1H5N547_9MICC</name>
<reference evidence="2 3" key="1">
    <citation type="submission" date="2016-10" db="EMBL/GenBank/DDBJ databases">
        <authorList>
            <person name="de Groot N.N."/>
        </authorList>
    </citation>
    <scope>NUCLEOTIDE SEQUENCE [LARGE SCALE GENOMIC DNA]</scope>
    <source>
        <strain evidence="2 3">DSM 22274</strain>
    </source>
</reference>
<dbReference type="Proteomes" id="UP000182725">
    <property type="component" value="Unassembled WGS sequence"/>
</dbReference>
<evidence type="ECO:0000313" key="3">
    <source>
        <dbReference type="Proteomes" id="UP000182725"/>
    </source>
</evidence>
<gene>
    <name evidence="2" type="ORF">SAMN04489740_3393</name>
</gene>
<protein>
    <submittedName>
        <fullName evidence="2">Glycerophosphoryl diester phosphodiesterase</fullName>
    </submittedName>
</protein>
<dbReference type="InterPro" id="IPR017946">
    <property type="entry name" value="PLC-like_Pdiesterase_TIM-brl"/>
</dbReference>
<dbReference type="Gene3D" id="3.20.20.190">
    <property type="entry name" value="Phosphatidylinositol (PI) phosphodiesterase"/>
    <property type="match status" value="1"/>
</dbReference>
<dbReference type="PANTHER" id="PTHR46211:SF13">
    <property type="entry name" value="GLYCEROPHOSPHODIESTER PHOSPHODIESTERASE 1-RELATED"/>
    <property type="match status" value="1"/>
</dbReference>
<dbReference type="PROSITE" id="PS51704">
    <property type="entry name" value="GP_PDE"/>
    <property type="match status" value="1"/>
</dbReference>
<evidence type="ECO:0000259" key="1">
    <source>
        <dbReference type="PROSITE" id="PS51704"/>
    </source>
</evidence>
<sequence>MTVQIYAHRGSSADFAEHTRAAYLQALGDGADGVECDLHLTADGELVLLHDDDVGRTSNGTGPVAEMTLAELRELDFSSWHGVEIPASYGSAAAQLLTLTELLEILSGAGRVLGLAIEFKYGASFSPQVIEKTLETLRSHGWTPEDSKASNVLVSFMSFHPAAVKYLSKQLPPDHICQLLEDVGVEDIKDELEVGPIAGHTVAFLMRRAMAEGEALVDDGVAHLAGPGVDYLRANPDNAANWVKNGRVLRVWTVDTPEDLNLCLAAGVTQVTTNKPREIRALLAGSQPSLRMVDASGAQA</sequence>
<organism evidence="2 3">
    <name type="scientific">Arthrobacter alpinus</name>
    <dbReference type="NCBI Taxonomy" id="656366"/>
    <lineage>
        <taxon>Bacteria</taxon>
        <taxon>Bacillati</taxon>
        <taxon>Actinomycetota</taxon>
        <taxon>Actinomycetes</taxon>
        <taxon>Micrococcales</taxon>
        <taxon>Micrococcaceae</taxon>
        <taxon>Arthrobacter</taxon>
    </lineage>
</organism>
<accession>A0A1H5N547</accession>
<dbReference type="InterPro" id="IPR030395">
    <property type="entry name" value="GP_PDE_dom"/>
</dbReference>